<protein>
    <submittedName>
        <fullName evidence="2">Uncharacterized protein</fullName>
    </submittedName>
</protein>
<dbReference type="AlphaFoldDB" id="A0A397FMC6"/>
<feature type="region of interest" description="Disordered" evidence="1">
    <location>
        <begin position="121"/>
        <end position="142"/>
    </location>
</feature>
<gene>
    <name evidence="2" type="ORF">DYB31_012092</name>
</gene>
<organism evidence="2 3">
    <name type="scientific">Aphanomyces astaci</name>
    <name type="common">Crayfish plague agent</name>
    <dbReference type="NCBI Taxonomy" id="112090"/>
    <lineage>
        <taxon>Eukaryota</taxon>
        <taxon>Sar</taxon>
        <taxon>Stramenopiles</taxon>
        <taxon>Oomycota</taxon>
        <taxon>Saprolegniomycetes</taxon>
        <taxon>Saprolegniales</taxon>
        <taxon>Verrucalvaceae</taxon>
        <taxon>Aphanomyces</taxon>
    </lineage>
</organism>
<dbReference type="EMBL" id="QUTE01006193">
    <property type="protein sequence ID" value="RHZ33583.1"/>
    <property type="molecule type" value="Genomic_DNA"/>
</dbReference>
<name>A0A397FMC6_APHAT</name>
<evidence type="ECO:0000313" key="3">
    <source>
        <dbReference type="Proteomes" id="UP000266196"/>
    </source>
</evidence>
<sequence length="313" mass="34232">MSLRSRNCYRFIIASHRHETVGVMMDSTSAYQISLEPDRDDAREYIIHSTESSPFLDYDTLLHHTLLSSSSDPSAVQPVDLTSPSVLHHDLFHAFDDVHSYSSSPCIIIMDVPLTGLDSPSPPYDAALQPSLAPSQQPLPSPTDHVRRLELVEPFNSITGFTPTKAPTVHAPTGWDDHLPTPRTHASFHSDGSPVALTSHDIAASSMESDGPSDPIHHHTQLASDLLACLGRALHMTSIITRTSTLSTTHPSHSFISVEWVLDQPEAPWPAACCLYGMTFELADKDHAITTIGIPLQSFVSSSVRVSLYCCHV</sequence>
<proteinExistence type="predicted"/>
<evidence type="ECO:0000313" key="2">
    <source>
        <dbReference type="EMBL" id="RHZ33583.1"/>
    </source>
</evidence>
<evidence type="ECO:0000256" key="1">
    <source>
        <dbReference type="SAM" id="MobiDB-lite"/>
    </source>
</evidence>
<dbReference type="Proteomes" id="UP000266196">
    <property type="component" value="Unassembled WGS sequence"/>
</dbReference>
<dbReference type="VEuPathDB" id="FungiDB:H257_15510"/>
<comment type="caution">
    <text evidence="2">The sequence shown here is derived from an EMBL/GenBank/DDBJ whole genome shotgun (WGS) entry which is preliminary data.</text>
</comment>
<feature type="compositionally biased region" description="Low complexity" evidence="1">
    <location>
        <begin position="126"/>
        <end position="138"/>
    </location>
</feature>
<reference evidence="2 3" key="1">
    <citation type="submission" date="2018-08" db="EMBL/GenBank/DDBJ databases">
        <title>Aphanomyces genome sequencing and annotation.</title>
        <authorList>
            <person name="Minardi D."/>
            <person name="Oidtmann B."/>
            <person name="Van Der Giezen M."/>
            <person name="Studholme D.J."/>
        </authorList>
    </citation>
    <scope>NUCLEOTIDE SEQUENCE [LARGE SCALE GENOMIC DNA]</scope>
    <source>
        <strain evidence="2 3">197901</strain>
    </source>
</reference>
<accession>A0A397FMC6</accession>